<accession>B4SAX6</accession>
<reference evidence="1 2" key="1">
    <citation type="submission" date="2008-06" db="EMBL/GenBank/DDBJ databases">
        <title>Complete sequence of Pelodictyon phaeoclathratiforme BU-1.</title>
        <authorList>
            <consortium name="US DOE Joint Genome Institute"/>
            <person name="Lucas S."/>
            <person name="Copeland A."/>
            <person name="Lapidus A."/>
            <person name="Glavina del Rio T."/>
            <person name="Dalin E."/>
            <person name="Tice H."/>
            <person name="Bruce D."/>
            <person name="Goodwin L."/>
            <person name="Pitluck S."/>
            <person name="Schmutz J."/>
            <person name="Larimer F."/>
            <person name="Land M."/>
            <person name="Hauser L."/>
            <person name="Kyrpides N."/>
            <person name="Mikhailova N."/>
            <person name="Liu Z."/>
            <person name="Li T."/>
            <person name="Zhao F."/>
            <person name="Overmann J."/>
            <person name="Bryant D.A."/>
            <person name="Richardson P."/>
        </authorList>
    </citation>
    <scope>NUCLEOTIDE SEQUENCE [LARGE SCALE GENOMIC DNA]</scope>
    <source>
        <strain evidence="2">DSM 5477 / BU-1</strain>
    </source>
</reference>
<dbReference type="KEGG" id="pph:Ppha_1686"/>
<dbReference type="OrthoDB" id="595430at2"/>
<sequence length="87" mass="10018">MLRLDELRAEIKGEFFLQEELKNHDVKKVEALADIIIKPAGKKDLIKLLRLLENASYPHIVINSKGRVVFPDRRFHGAVIVTDLNKE</sequence>
<name>B4SAX6_PELPB</name>
<dbReference type="HOGENOM" id="CLU_2480585_0_0_10"/>
<dbReference type="Gene3D" id="3.30.43.10">
    <property type="entry name" value="Uridine Diphospho-n-acetylenolpyruvylglucosamine Reductase, domain 2"/>
    <property type="match status" value="1"/>
</dbReference>
<dbReference type="RefSeq" id="WP_012508409.1">
    <property type="nucleotide sequence ID" value="NC_011060.1"/>
</dbReference>
<dbReference type="eggNOG" id="ENOG50346JH">
    <property type="taxonomic scope" value="Bacteria"/>
</dbReference>
<dbReference type="InterPro" id="IPR016167">
    <property type="entry name" value="FAD-bd_PCMH_sub1"/>
</dbReference>
<dbReference type="STRING" id="324925.Ppha_1686"/>
<dbReference type="EMBL" id="CP001110">
    <property type="protein sequence ID" value="ACF43922.1"/>
    <property type="molecule type" value="Genomic_DNA"/>
</dbReference>
<protein>
    <submittedName>
        <fullName evidence="1">Uncharacterized protein</fullName>
    </submittedName>
</protein>
<organism evidence="1 2">
    <name type="scientific">Pelodictyon phaeoclathratiforme (strain DSM 5477 / BU-1)</name>
    <dbReference type="NCBI Taxonomy" id="324925"/>
    <lineage>
        <taxon>Bacteria</taxon>
        <taxon>Pseudomonadati</taxon>
        <taxon>Chlorobiota</taxon>
        <taxon>Chlorobiia</taxon>
        <taxon>Chlorobiales</taxon>
        <taxon>Chlorobiaceae</taxon>
        <taxon>Chlorobium/Pelodictyon group</taxon>
        <taxon>Pelodictyon</taxon>
    </lineage>
</organism>
<proteinExistence type="predicted"/>
<dbReference type="AlphaFoldDB" id="B4SAX6"/>
<keyword evidence="2" id="KW-1185">Reference proteome</keyword>
<evidence type="ECO:0000313" key="2">
    <source>
        <dbReference type="Proteomes" id="UP000002724"/>
    </source>
</evidence>
<gene>
    <name evidence="1" type="ordered locus">Ppha_1686</name>
</gene>
<dbReference type="Proteomes" id="UP000002724">
    <property type="component" value="Chromosome"/>
</dbReference>
<evidence type="ECO:0000313" key="1">
    <source>
        <dbReference type="EMBL" id="ACF43922.1"/>
    </source>
</evidence>